<evidence type="ECO:0000256" key="5">
    <source>
        <dbReference type="ARBA" id="ARBA00023136"/>
    </source>
</evidence>
<evidence type="ECO:0000256" key="1">
    <source>
        <dbReference type="ARBA" id="ARBA00004651"/>
    </source>
</evidence>
<dbReference type="SUPFAM" id="SSF103473">
    <property type="entry name" value="MFS general substrate transporter"/>
    <property type="match status" value="1"/>
</dbReference>
<feature type="transmembrane region" description="Helical" evidence="6">
    <location>
        <begin position="251"/>
        <end position="275"/>
    </location>
</feature>
<dbReference type="Pfam" id="PF07690">
    <property type="entry name" value="MFS_1"/>
    <property type="match status" value="1"/>
</dbReference>
<keyword evidence="3 6" id="KW-0812">Transmembrane</keyword>
<dbReference type="Proteomes" id="UP000549250">
    <property type="component" value="Unassembled WGS sequence"/>
</dbReference>
<feature type="transmembrane region" description="Helical" evidence="6">
    <location>
        <begin position="111"/>
        <end position="136"/>
    </location>
</feature>
<protein>
    <submittedName>
        <fullName evidence="8">DHA1 family inner membrane transport protein</fullName>
    </submittedName>
</protein>
<feature type="transmembrane region" description="Helical" evidence="6">
    <location>
        <begin position="282"/>
        <end position="301"/>
    </location>
</feature>
<feature type="transmembrane region" description="Helical" evidence="6">
    <location>
        <begin position="372"/>
        <end position="390"/>
    </location>
</feature>
<reference evidence="8 9" key="1">
    <citation type="submission" date="2020-08" db="EMBL/GenBank/DDBJ databases">
        <title>Genomic Encyclopedia of Type Strains, Phase III (KMG-III): the genomes of soil and plant-associated and newly described type strains.</title>
        <authorList>
            <person name="Whitman W."/>
        </authorList>
    </citation>
    <scope>NUCLEOTIDE SEQUENCE [LARGE SCALE GENOMIC DNA]</scope>
    <source>
        <strain evidence="8 9">CECT 4462</strain>
    </source>
</reference>
<feature type="transmembrane region" description="Helical" evidence="6">
    <location>
        <begin position="16"/>
        <end position="39"/>
    </location>
</feature>
<feature type="transmembrane region" description="Helical" evidence="6">
    <location>
        <begin position="85"/>
        <end position="105"/>
    </location>
</feature>
<evidence type="ECO:0000256" key="6">
    <source>
        <dbReference type="SAM" id="Phobius"/>
    </source>
</evidence>
<dbReference type="AlphaFoldDB" id="A0A839T663"/>
<proteinExistence type="predicted"/>
<feature type="transmembrane region" description="Helical" evidence="6">
    <location>
        <begin position="59"/>
        <end position="78"/>
    </location>
</feature>
<dbReference type="CDD" id="cd17324">
    <property type="entry name" value="MFS_NepI_like"/>
    <property type="match status" value="1"/>
</dbReference>
<keyword evidence="4 6" id="KW-1133">Transmembrane helix</keyword>
<feature type="transmembrane region" description="Helical" evidence="6">
    <location>
        <begin position="215"/>
        <end position="239"/>
    </location>
</feature>
<dbReference type="PANTHER" id="PTHR43124">
    <property type="entry name" value="PURINE EFFLUX PUMP PBUE"/>
    <property type="match status" value="1"/>
</dbReference>
<dbReference type="InterPro" id="IPR050189">
    <property type="entry name" value="MFS_Efflux_Transporters"/>
</dbReference>
<dbReference type="RefSeq" id="WP_183167769.1">
    <property type="nucleotide sequence ID" value="NZ_JACHXI010000021.1"/>
</dbReference>
<evidence type="ECO:0000256" key="4">
    <source>
        <dbReference type="ARBA" id="ARBA00022989"/>
    </source>
</evidence>
<feature type="transmembrane region" description="Helical" evidence="6">
    <location>
        <begin position="307"/>
        <end position="324"/>
    </location>
</feature>
<accession>A0A839T663</accession>
<feature type="transmembrane region" description="Helical" evidence="6">
    <location>
        <begin position="172"/>
        <end position="194"/>
    </location>
</feature>
<comment type="caution">
    <text evidence="8">The sequence shown here is derived from an EMBL/GenBank/DDBJ whole genome shotgun (WGS) entry which is preliminary data.</text>
</comment>
<dbReference type="Gene3D" id="1.20.1250.20">
    <property type="entry name" value="MFS general substrate transporter like domains"/>
    <property type="match status" value="2"/>
</dbReference>
<feature type="transmembrane region" description="Helical" evidence="6">
    <location>
        <begin position="345"/>
        <end position="366"/>
    </location>
</feature>
<name>A0A839T663_AZOMA</name>
<sequence>MTEQTRPQPNQPSTHTVLLIELALAMGGFGIGTGEFATMGLMPNMAQNLAISEPQVGHVISSYALGVVIGAPLLAILGARLPRRLLLMLLMLFFAIGNFASAMAPGYESLMLFRFIAGLPHGAYFGVASLVAASMVPPHKRAKAVSRVLAGLTLAMLIGNPIATWLGQLLSWRYAFGMVGAIALVTTVLVFIFLPRNAEATHSNPKSEIQSFNRSQVWLALGISSIGFAGMFCVFGYLAPTLLEVTGVSEGWIPFALAAFGLGGISGNLVGGWLFDKLQFKSISLILVWSIIVLLLFPLAAQSIWSMLPAIFAVGTMVSLSPALQTHLMDVAVGAQNLAAASNHAAFNVANALGPWLGGLAISAGLGWTSTGYVGAITAAGGLAIFWWAWKDQARYSETAQREEGLAENA</sequence>
<keyword evidence="9" id="KW-1185">Reference proteome</keyword>
<evidence type="ECO:0000256" key="3">
    <source>
        <dbReference type="ARBA" id="ARBA00022692"/>
    </source>
</evidence>
<gene>
    <name evidence="8" type="ORF">FHR87_003340</name>
</gene>
<dbReference type="InterPro" id="IPR020846">
    <property type="entry name" value="MFS_dom"/>
</dbReference>
<evidence type="ECO:0000313" key="9">
    <source>
        <dbReference type="Proteomes" id="UP000549250"/>
    </source>
</evidence>
<evidence type="ECO:0000313" key="8">
    <source>
        <dbReference type="EMBL" id="MBB3104912.1"/>
    </source>
</evidence>
<dbReference type="GO" id="GO:0022857">
    <property type="term" value="F:transmembrane transporter activity"/>
    <property type="evidence" value="ECO:0007669"/>
    <property type="project" value="InterPro"/>
</dbReference>
<dbReference type="PROSITE" id="PS50850">
    <property type="entry name" value="MFS"/>
    <property type="match status" value="1"/>
</dbReference>
<dbReference type="GO" id="GO:0005886">
    <property type="term" value="C:plasma membrane"/>
    <property type="evidence" value="ECO:0007669"/>
    <property type="project" value="UniProtKB-SubCell"/>
</dbReference>
<dbReference type="InterPro" id="IPR011701">
    <property type="entry name" value="MFS"/>
</dbReference>
<feature type="domain" description="Major facilitator superfamily (MFS) profile" evidence="7">
    <location>
        <begin position="16"/>
        <end position="393"/>
    </location>
</feature>
<feature type="transmembrane region" description="Helical" evidence="6">
    <location>
        <begin position="148"/>
        <end position="166"/>
    </location>
</feature>
<evidence type="ECO:0000259" key="7">
    <source>
        <dbReference type="PROSITE" id="PS50850"/>
    </source>
</evidence>
<dbReference type="EMBL" id="JACHXI010000021">
    <property type="protein sequence ID" value="MBB3104912.1"/>
    <property type="molecule type" value="Genomic_DNA"/>
</dbReference>
<organism evidence="8 9">
    <name type="scientific">Azomonas macrocytogenes</name>
    <name type="common">Azotobacter macrocytogenes</name>
    <dbReference type="NCBI Taxonomy" id="69962"/>
    <lineage>
        <taxon>Bacteria</taxon>
        <taxon>Pseudomonadati</taxon>
        <taxon>Pseudomonadota</taxon>
        <taxon>Gammaproteobacteria</taxon>
        <taxon>Pseudomonadales</taxon>
        <taxon>Pseudomonadaceae</taxon>
        <taxon>Azomonas</taxon>
    </lineage>
</organism>
<dbReference type="InterPro" id="IPR036259">
    <property type="entry name" value="MFS_trans_sf"/>
</dbReference>
<dbReference type="PANTHER" id="PTHR43124:SF3">
    <property type="entry name" value="CHLORAMPHENICOL EFFLUX PUMP RV0191"/>
    <property type="match status" value="1"/>
</dbReference>
<keyword evidence="2" id="KW-1003">Cell membrane</keyword>
<evidence type="ECO:0000256" key="2">
    <source>
        <dbReference type="ARBA" id="ARBA00022475"/>
    </source>
</evidence>
<keyword evidence="5 6" id="KW-0472">Membrane</keyword>
<comment type="subcellular location">
    <subcellularLocation>
        <location evidence="1">Cell membrane</location>
        <topology evidence="1">Multi-pass membrane protein</topology>
    </subcellularLocation>
</comment>